<evidence type="ECO:0000313" key="2">
    <source>
        <dbReference type="Proteomes" id="UP001732700"/>
    </source>
</evidence>
<organism evidence="1 2">
    <name type="scientific">Avena sativa</name>
    <name type="common">Oat</name>
    <dbReference type="NCBI Taxonomy" id="4498"/>
    <lineage>
        <taxon>Eukaryota</taxon>
        <taxon>Viridiplantae</taxon>
        <taxon>Streptophyta</taxon>
        <taxon>Embryophyta</taxon>
        <taxon>Tracheophyta</taxon>
        <taxon>Spermatophyta</taxon>
        <taxon>Magnoliopsida</taxon>
        <taxon>Liliopsida</taxon>
        <taxon>Poales</taxon>
        <taxon>Poaceae</taxon>
        <taxon>BOP clade</taxon>
        <taxon>Pooideae</taxon>
        <taxon>Poodae</taxon>
        <taxon>Poeae</taxon>
        <taxon>Poeae Chloroplast Group 1 (Aveneae type)</taxon>
        <taxon>Aveninae</taxon>
        <taxon>Avena</taxon>
    </lineage>
</organism>
<evidence type="ECO:0000313" key="1">
    <source>
        <dbReference type="EnsemblPlants" id="AVESA.00010b.r2.3AG0424900.1.CDS"/>
    </source>
</evidence>
<proteinExistence type="predicted"/>
<accession>A0ACD5VH96</accession>
<dbReference type="EnsemblPlants" id="AVESA.00010b.r2.3AG0424900.1">
    <property type="protein sequence ID" value="AVESA.00010b.r2.3AG0424900.1.CDS"/>
    <property type="gene ID" value="AVESA.00010b.r2.3AG0424900"/>
</dbReference>
<name>A0ACD5VH96_AVESA</name>
<protein>
    <submittedName>
        <fullName evidence="1">Uncharacterized protein</fullName>
    </submittedName>
</protein>
<sequence length="322" mass="35926">MEPEGVRHRTVEVACGVRLHVAETGPEDGPAVLLVHGFPDLWYGWRHQMAALAARGFRAVAPDLRGYGDSDVPPAADCYTTFHLVGDLVALIADIGQPQVFVAGHDWGALVAWHLCLLRPDLVRALVNLSVVYHPRRSEGSPLQAVRALCGEDHYMCRFQDPGVAEAEFALYDMRYKFKAVLGMRKPDPIILSKGKTFFESLDSDGTLPAWLSEEDISYYVDKFEKTGFTGGLNFYRCMDLNWELSAPWTGAPIKVATKFIVGNLDLTYNTPGVKEYIDKGVFKAFVPNLEDVVILEGVGHFLNQEKPNEVSEHICEFFSKF</sequence>
<keyword evidence="2" id="KW-1185">Reference proteome</keyword>
<reference evidence="1" key="2">
    <citation type="submission" date="2025-09" db="UniProtKB">
        <authorList>
            <consortium name="EnsemblPlants"/>
        </authorList>
    </citation>
    <scope>IDENTIFICATION</scope>
</reference>
<dbReference type="Proteomes" id="UP001732700">
    <property type="component" value="Chromosome 3A"/>
</dbReference>
<reference evidence="1" key="1">
    <citation type="submission" date="2021-05" db="EMBL/GenBank/DDBJ databases">
        <authorList>
            <person name="Scholz U."/>
            <person name="Mascher M."/>
            <person name="Fiebig A."/>
        </authorList>
    </citation>
    <scope>NUCLEOTIDE SEQUENCE [LARGE SCALE GENOMIC DNA]</scope>
</reference>